<accession>A0A844GUY2</accession>
<evidence type="ECO:0000313" key="2">
    <source>
        <dbReference type="EMBL" id="MTF38679.1"/>
    </source>
</evidence>
<sequence>MFYECSDLNHFLQDINYYYQEYNLQKKTRFFQYINMAKFSSFLSSLETEKDQNKKCHVFSMKFYESMEKALSKALVENQFELYYQPFICFNTRKIVAVEALIRWNHPHWGLISPDKFIPIAEKSGLIFPLGEWIIREACSDIQEFLSYPLKLAINISPHQLQDTFFLRNMIKILQETKFYPQNLSLEITEGIFLENSTNVIKLMVKLKKMGISLALDDFGTGYAGLEYLNDFPFDVIKLDKSFIHNIARKSRQKSIVNSMVTLAKTLNLTVHVEGIENNDDLNWIISEGINQGQGYFFCPPLSINQLKSFLKIWVYL</sequence>
<dbReference type="Proteomes" id="UP000437131">
    <property type="component" value="Unassembled WGS sequence"/>
</dbReference>
<dbReference type="Gene3D" id="3.20.20.450">
    <property type="entry name" value="EAL domain"/>
    <property type="match status" value="1"/>
</dbReference>
<dbReference type="Pfam" id="PF00563">
    <property type="entry name" value="EAL"/>
    <property type="match status" value="1"/>
</dbReference>
<dbReference type="PANTHER" id="PTHR33121">
    <property type="entry name" value="CYCLIC DI-GMP PHOSPHODIESTERASE PDEF"/>
    <property type="match status" value="1"/>
</dbReference>
<dbReference type="AlphaFoldDB" id="A0A844GUY2"/>
<name>A0A844GUY2_9CHRO</name>
<dbReference type="InterPro" id="IPR050706">
    <property type="entry name" value="Cyclic-di-GMP_PDE-like"/>
</dbReference>
<dbReference type="EMBL" id="WMIA01000006">
    <property type="protein sequence ID" value="MTF38679.1"/>
    <property type="molecule type" value="Genomic_DNA"/>
</dbReference>
<dbReference type="PANTHER" id="PTHR33121:SF71">
    <property type="entry name" value="OXYGEN SENSOR PROTEIN DOSP"/>
    <property type="match status" value="1"/>
</dbReference>
<proteinExistence type="predicted"/>
<dbReference type="SUPFAM" id="SSF141868">
    <property type="entry name" value="EAL domain-like"/>
    <property type="match status" value="1"/>
</dbReference>
<organism evidence="2 3">
    <name type="scientific">Cyanobacterium aponinum 0216</name>
    <dbReference type="NCBI Taxonomy" id="2676140"/>
    <lineage>
        <taxon>Bacteria</taxon>
        <taxon>Bacillati</taxon>
        <taxon>Cyanobacteriota</taxon>
        <taxon>Cyanophyceae</taxon>
        <taxon>Oscillatoriophycideae</taxon>
        <taxon>Chroococcales</taxon>
        <taxon>Geminocystaceae</taxon>
        <taxon>Cyanobacterium</taxon>
    </lineage>
</organism>
<gene>
    <name evidence="2" type="ORF">GGC33_07040</name>
</gene>
<dbReference type="InterPro" id="IPR035919">
    <property type="entry name" value="EAL_sf"/>
</dbReference>
<reference evidence="2 3" key="1">
    <citation type="submission" date="2019-11" db="EMBL/GenBank/DDBJ databases">
        <title>Isolation of a new High Light Tolerant Cyanobacteria.</title>
        <authorList>
            <person name="Dobson Z."/>
            <person name="Vaughn N."/>
            <person name="Vaughn M."/>
            <person name="Fromme P."/>
            <person name="Mazor Y."/>
        </authorList>
    </citation>
    <scope>NUCLEOTIDE SEQUENCE [LARGE SCALE GENOMIC DNA]</scope>
    <source>
        <strain evidence="2 3">0216</strain>
    </source>
</reference>
<dbReference type="SMART" id="SM00052">
    <property type="entry name" value="EAL"/>
    <property type="match status" value="1"/>
</dbReference>
<feature type="domain" description="EAL" evidence="1">
    <location>
        <begin position="64"/>
        <end position="315"/>
    </location>
</feature>
<protein>
    <submittedName>
        <fullName evidence="2">EAL domain-containing protein</fullName>
    </submittedName>
</protein>
<dbReference type="GO" id="GO:0071111">
    <property type="term" value="F:cyclic-guanylate-specific phosphodiesterase activity"/>
    <property type="evidence" value="ECO:0007669"/>
    <property type="project" value="InterPro"/>
</dbReference>
<evidence type="ECO:0000313" key="3">
    <source>
        <dbReference type="Proteomes" id="UP000437131"/>
    </source>
</evidence>
<dbReference type="PROSITE" id="PS50883">
    <property type="entry name" value="EAL"/>
    <property type="match status" value="1"/>
</dbReference>
<dbReference type="InterPro" id="IPR001633">
    <property type="entry name" value="EAL_dom"/>
</dbReference>
<dbReference type="CDD" id="cd01948">
    <property type="entry name" value="EAL"/>
    <property type="match status" value="1"/>
</dbReference>
<evidence type="ECO:0000259" key="1">
    <source>
        <dbReference type="PROSITE" id="PS50883"/>
    </source>
</evidence>
<comment type="caution">
    <text evidence="2">The sequence shown here is derived from an EMBL/GenBank/DDBJ whole genome shotgun (WGS) entry which is preliminary data.</text>
</comment>